<sequence>MKGYRSSSVVVTINGTSIKKTIVAIIAGFMLIFAVSGLLTSLKPEYRVTFSAINEFSKRFSGESLLFIFGYENAYFTQGISEGVKKPNYVSALFQLTTSLNLDDPRSLIRGEIPGFRQYDGEILIAGQGTNYTNLPFESPPPRDVMMAEREAAIINLEEEDSTGEGNTTPPANNTGDRKVVYIYNTHNTESFLPYLEGVTEADRAYHSQVNVTRLGERLKTELETRGVGAQFETKDIMEDLNKRGWVFGQAYNASRPVVKEAMASNRDLQYFIDIHRDSQGKDITTIDLNGEKYARVMFVIGKNNPNYEKNERLVAELHELFEEKYPGVSRGSFVPKGSVNGVYNQDLSENSILIEIGGVENTFEEMYRTVEAFADVFSEFYWQAEKVDGTPQGEGQ</sequence>
<evidence type="ECO:0000313" key="3">
    <source>
        <dbReference type="Proteomes" id="UP000215224"/>
    </source>
</evidence>
<organism evidence="2 3">
    <name type="scientific">Sutcliffiella cohnii</name>
    <dbReference type="NCBI Taxonomy" id="33932"/>
    <lineage>
        <taxon>Bacteria</taxon>
        <taxon>Bacillati</taxon>
        <taxon>Bacillota</taxon>
        <taxon>Bacilli</taxon>
        <taxon>Bacillales</taxon>
        <taxon>Bacillaceae</taxon>
        <taxon>Sutcliffiella</taxon>
    </lineage>
</organism>
<dbReference type="RefSeq" id="WP_066421982.1">
    <property type="nucleotide sequence ID" value="NZ_CP018866.1"/>
</dbReference>
<proteinExistence type="predicted"/>
<dbReference type="Pfam" id="PF07454">
    <property type="entry name" value="SpoIIP"/>
    <property type="match status" value="1"/>
</dbReference>
<dbReference type="NCBIfam" id="TIGR02867">
    <property type="entry name" value="spore_II_P"/>
    <property type="match status" value="1"/>
</dbReference>
<gene>
    <name evidence="2" type="ORF">BC6307_15740</name>
</gene>
<feature type="transmembrane region" description="Helical" evidence="1">
    <location>
        <begin position="21"/>
        <end position="42"/>
    </location>
</feature>
<reference evidence="2 3" key="1">
    <citation type="submission" date="2016-12" db="EMBL/GenBank/DDBJ databases">
        <title>The whole genome sequencing and assembly of Bacillus cohnii DSM 6307T strain.</title>
        <authorList>
            <person name="Lee Y.-J."/>
            <person name="Yi H."/>
            <person name="Bahn Y.-S."/>
            <person name="Kim J.F."/>
            <person name="Lee D.-W."/>
        </authorList>
    </citation>
    <scope>NUCLEOTIDE SEQUENCE [LARGE SCALE GENOMIC DNA]</scope>
    <source>
        <strain evidence="2 3">DSM 6307</strain>
    </source>
</reference>
<keyword evidence="1" id="KW-1133">Transmembrane helix</keyword>
<keyword evidence="3" id="KW-1185">Reference proteome</keyword>
<dbReference type="Proteomes" id="UP000215224">
    <property type="component" value="Chromosome"/>
</dbReference>
<name>A0A223KT23_9BACI</name>
<protein>
    <submittedName>
        <fullName evidence="2">Stage II sporulation protein P</fullName>
    </submittedName>
</protein>
<evidence type="ECO:0000313" key="2">
    <source>
        <dbReference type="EMBL" id="AST92641.1"/>
    </source>
</evidence>
<dbReference type="InterPro" id="IPR010897">
    <property type="entry name" value="Spore_II_P"/>
</dbReference>
<dbReference type="STRING" id="1314751.GCA_001591425_04994"/>
<dbReference type="AlphaFoldDB" id="A0A223KT23"/>
<dbReference type="KEGG" id="bcoh:BC6307_15740"/>
<evidence type="ECO:0000256" key="1">
    <source>
        <dbReference type="SAM" id="Phobius"/>
    </source>
</evidence>
<accession>A0A223KT23</accession>
<dbReference type="SUPFAM" id="SSF53187">
    <property type="entry name" value="Zn-dependent exopeptidases"/>
    <property type="match status" value="1"/>
</dbReference>
<keyword evidence="1" id="KW-0812">Transmembrane</keyword>
<keyword evidence="1" id="KW-0472">Membrane</keyword>
<dbReference type="EMBL" id="CP018866">
    <property type="protein sequence ID" value="AST92641.1"/>
    <property type="molecule type" value="Genomic_DNA"/>
</dbReference>